<dbReference type="AlphaFoldDB" id="A0A5C3LMW6"/>
<reference evidence="2 3" key="1">
    <citation type="journal article" date="2019" name="Nat. Ecol. Evol.">
        <title>Megaphylogeny resolves global patterns of mushroom evolution.</title>
        <authorList>
            <person name="Varga T."/>
            <person name="Krizsan K."/>
            <person name="Foldi C."/>
            <person name="Dima B."/>
            <person name="Sanchez-Garcia M."/>
            <person name="Sanchez-Ramirez S."/>
            <person name="Szollosi G.J."/>
            <person name="Szarkandi J.G."/>
            <person name="Papp V."/>
            <person name="Albert L."/>
            <person name="Andreopoulos W."/>
            <person name="Angelini C."/>
            <person name="Antonin V."/>
            <person name="Barry K.W."/>
            <person name="Bougher N.L."/>
            <person name="Buchanan P."/>
            <person name="Buyck B."/>
            <person name="Bense V."/>
            <person name="Catcheside P."/>
            <person name="Chovatia M."/>
            <person name="Cooper J."/>
            <person name="Damon W."/>
            <person name="Desjardin D."/>
            <person name="Finy P."/>
            <person name="Geml J."/>
            <person name="Haridas S."/>
            <person name="Hughes K."/>
            <person name="Justo A."/>
            <person name="Karasinski D."/>
            <person name="Kautmanova I."/>
            <person name="Kiss B."/>
            <person name="Kocsube S."/>
            <person name="Kotiranta H."/>
            <person name="LaButti K.M."/>
            <person name="Lechner B.E."/>
            <person name="Liimatainen K."/>
            <person name="Lipzen A."/>
            <person name="Lukacs Z."/>
            <person name="Mihaltcheva S."/>
            <person name="Morgado L.N."/>
            <person name="Niskanen T."/>
            <person name="Noordeloos M.E."/>
            <person name="Ohm R.A."/>
            <person name="Ortiz-Santana B."/>
            <person name="Ovrebo C."/>
            <person name="Racz N."/>
            <person name="Riley R."/>
            <person name="Savchenko A."/>
            <person name="Shiryaev A."/>
            <person name="Soop K."/>
            <person name="Spirin V."/>
            <person name="Szebenyi C."/>
            <person name="Tomsovsky M."/>
            <person name="Tulloss R.E."/>
            <person name="Uehling J."/>
            <person name="Grigoriev I.V."/>
            <person name="Vagvolgyi C."/>
            <person name="Papp T."/>
            <person name="Martin F.M."/>
            <person name="Miettinen O."/>
            <person name="Hibbett D.S."/>
            <person name="Nagy L.G."/>
        </authorList>
    </citation>
    <scope>NUCLEOTIDE SEQUENCE [LARGE SCALE GENOMIC DNA]</scope>
    <source>
        <strain evidence="2 3">CBS 166.37</strain>
    </source>
</reference>
<evidence type="ECO:0000256" key="1">
    <source>
        <dbReference type="SAM" id="SignalP"/>
    </source>
</evidence>
<feature type="signal peptide" evidence="1">
    <location>
        <begin position="1"/>
        <end position="23"/>
    </location>
</feature>
<keyword evidence="1" id="KW-0732">Signal</keyword>
<sequence length="130" mass="14610">MQLMNAMKAFTLLFISMLTLVAGTPLSLDTRDVFVPPVLYPHTGTVWKILARHNVTWDVSNPPAQITNRFGAIYLRKDGLIDLDHPLAEGFDILLGRIEVEVPKVKPRNDYQIVLFGDSGNWSGTFTIKK</sequence>
<accession>A0A5C3LMW6</accession>
<evidence type="ECO:0000313" key="3">
    <source>
        <dbReference type="Proteomes" id="UP000308652"/>
    </source>
</evidence>
<dbReference type="Proteomes" id="UP000308652">
    <property type="component" value="Unassembled WGS sequence"/>
</dbReference>
<name>A0A5C3LMW6_9AGAR</name>
<organism evidence="2 3">
    <name type="scientific">Crucibulum laeve</name>
    <dbReference type="NCBI Taxonomy" id="68775"/>
    <lineage>
        <taxon>Eukaryota</taxon>
        <taxon>Fungi</taxon>
        <taxon>Dikarya</taxon>
        <taxon>Basidiomycota</taxon>
        <taxon>Agaricomycotina</taxon>
        <taxon>Agaricomycetes</taxon>
        <taxon>Agaricomycetidae</taxon>
        <taxon>Agaricales</taxon>
        <taxon>Agaricineae</taxon>
        <taxon>Nidulariaceae</taxon>
        <taxon>Crucibulum</taxon>
    </lineage>
</organism>
<proteinExistence type="predicted"/>
<protein>
    <submittedName>
        <fullName evidence="2">Uncharacterized protein</fullName>
    </submittedName>
</protein>
<dbReference type="OrthoDB" id="2317741at2759"/>
<dbReference type="EMBL" id="ML213637">
    <property type="protein sequence ID" value="TFK34052.1"/>
    <property type="molecule type" value="Genomic_DNA"/>
</dbReference>
<gene>
    <name evidence="2" type="ORF">BDQ12DRAFT_690311</name>
</gene>
<evidence type="ECO:0000313" key="2">
    <source>
        <dbReference type="EMBL" id="TFK34052.1"/>
    </source>
</evidence>
<keyword evidence="3" id="KW-1185">Reference proteome</keyword>
<feature type="chain" id="PRO_5023148829" evidence="1">
    <location>
        <begin position="24"/>
        <end position="130"/>
    </location>
</feature>